<dbReference type="EMBL" id="FMZZ01000024">
    <property type="protein sequence ID" value="SDD94911.1"/>
    <property type="molecule type" value="Genomic_DNA"/>
</dbReference>
<accession>A0A1G6YX79</accession>
<name>A0A1G6YX79_9PSEU</name>
<evidence type="ECO:0000313" key="2">
    <source>
        <dbReference type="Proteomes" id="UP000199501"/>
    </source>
</evidence>
<sequence>MTVETRWEQAIRDAITSLEHTRGDWVALVDLRPILNHWGTSRAAQDRHLKRLSLEGKVHLVPESNRKALREEDHDASLRLGGDDNHLIAWNYHRHP</sequence>
<dbReference type="STRING" id="1271860.SAMN05216174_12420"/>
<proteinExistence type="predicted"/>
<dbReference type="RefSeq" id="WP_091457473.1">
    <property type="nucleotide sequence ID" value="NZ_FMZZ01000024.1"/>
</dbReference>
<dbReference type="Proteomes" id="UP000199501">
    <property type="component" value="Unassembled WGS sequence"/>
</dbReference>
<dbReference type="OrthoDB" id="3696263at2"/>
<organism evidence="1 2">
    <name type="scientific">Actinokineospora iranica</name>
    <dbReference type="NCBI Taxonomy" id="1271860"/>
    <lineage>
        <taxon>Bacteria</taxon>
        <taxon>Bacillati</taxon>
        <taxon>Actinomycetota</taxon>
        <taxon>Actinomycetes</taxon>
        <taxon>Pseudonocardiales</taxon>
        <taxon>Pseudonocardiaceae</taxon>
        <taxon>Actinokineospora</taxon>
    </lineage>
</organism>
<gene>
    <name evidence="1" type="ORF">SAMN05216174_12420</name>
</gene>
<protein>
    <submittedName>
        <fullName evidence="1">Uncharacterized protein</fullName>
    </submittedName>
</protein>
<evidence type="ECO:0000313" key="1">
    <source>
        <dbReference type="EMBL" id="SDD94911.1"/>
    </source>
</evidence>
<dbReference type="AlphaFoldDB" id="A0A1G6YX79"/>
<keyword evidence="2" id="KW-1185">Reference proteome</keyword>
<reference evidence="2" key="1">
    <citation type="submission" date="2016-10" db="EMBL/GenBank/DDBJ databases">
        <authorList>
            <person name="Varghese N."/>
            <person name="Submissions S."/>
        </authorList>
    </citation>
    <scope>NUCLEOTIDE SEQUENCE [LARGE SCALE GENOMIC DNA]</scope>
    <source>
        <strain evidence="2">IBRC-M 10403</strain>
    </source>
</reference>